<dbReference type="InterPro" id="IPR025851">
    <property type="entry name" value="SUKH-4"/>
</dbReference>
<reference evidence="1" key="2">
    <citation type="submission" date="2020-09" db="EMBL/GenBank/DDBJ databases">
        <authorList>
            <person name="Sun Q."/>
            <person name="Ohkuma M."/>
        </authorList>
    </citation>
    <scope>NUCLEOTIDE SEQUENCE</scope>
    <source>
        <strain evidence="1">JCM 4234</strain>
    </source>
</reference>
<protein>
    <recommendedName>
        <fullName evidence="3">SUKH-4 immunity protein of toxin-antitoxin system</fullName>
    </recommendedName>
</protein>
<dbReference type="Pfam" id="PF14435">
    <property type="entry name" value="SUKH-4"/>
    <property type="match status" value="1"/>
</dbReference>
<dbReference type="AlphaFoldDB" id="A0A918G5G3"/>
<name>A0A918G5G3_STRGD</name>
<evidence type="ECO:0000313" key="2">
    <source>
        <dbReference type="Proteomes" id="UP000653493"/>
    </source>
</evidence>
<keyword evidence="2" id="KW-1185">Reference proteome</keyword>
<proteinExistence type="predicted"/>
<comment type="caution">
    <text evidence="1">The sequence shown here is derived from an EMBL/GenBank/DDBJ whole genome shotgun (WGS) entry which is preliminary data.</text>
</comment>
<dbReference type="Proteomes" id="UP000653493">
    <property type="component" value="Unassembled WGS sequence"/>
</dbReference>
<organism evidence="1 2">
    <name type="scientific">Streptomyces griseoviridis</name>
    <dbReference type="NCBI Taxonomy" id="45398"/>
    <lineage>
        <taxon>Bacteria</taxon>
        <taxon>Bacillati</taxon>
        <taxon>Actinomycetota</taxon>
        <taxon>Actinomycetes</taxon>
        <taxon>Kitasatosporales</taxon>
        <taxon>Streptomycetaceae</taxon>
        <taxon>Streptomyces</taxon>
    </lineage>
</organism>
<sequence>MSPLIDRAGMESAFGAEELVTVDGEALAVIAHEPTRTYLRDVGLPAREQWFEADEHLLEGDLEVGGEAWQAVQERYSDCPFDMSSWLMLGGIAMDDVVVDTVTGVVYCLPEERPIHVLNSSVDALGFFLHAVEQERPVFDGDADPSGETELDPPGAEDRLRALMQRTDPVSLENPDSSWHMVLHHIGNGLMFY</sequence>
<gene>
    <name evidence="1" type="ORF">GCM10010238_04320</name>
</gene>
<dbReference type="EMBL" id="BMSL01000001">
    <property type="protein sequence ID" value="GGS19303.1"/>
    <property type="molecule type" value="Genomic_DNA"/>
</dbReference>
<reference evidence="1" key="1">
    <citation type="journal article" date="2014" name="Int. J. Syst. Evol. Microbiol.">
        <title>Complete genome sequence of Corynebacterium casei LMG S-19264T (=DSM 44701T), isolated from a smear-ripened cheese.</title>
        <authorList>
            <consortium name="US DOE Joint Genome Institute (JGI-PGF)"/>
            <person name="Walter F."/>
            <person name="Albersmeier A."/>
            <person name="Kalinowski J."/>
            <person name="Ruckert C."/>
        </authorList>
    </citation>
    <scope>NUCLEOTIDE SEQUENCE</scope>
    <source>
        <strain evidence="1">JCM 4234</strain>
    </source>
</reference>
<accession>A0A918G5G3</accession>
<evidence type="ECO:0000313" key="1">
    <source>
        <dbReference type="EMBL" id="GGS19303.1"/>
    </source>
</evidence>
<evidence type="ECO:0008006" key="3">
    <source>
        <dbReference type="Google" id="ProtNLM"/>
    </source>
</evidence>